<proteinExistence type="predicted"/>
<dbReference type="EMBL" id="CM002924">
    <property type="protein sequence ID" value="KGN58582.1"/>
    <property type="molecule type" value="Genomic_DNA"/>
</dbReference>
<keyword evidence="2" id="KW-0472">Membrane</keyword>
<evidence type="ECO:0000313" key="3">
    <source>
        <dbReference type="EMBL" id="KGN58582.1"/>
    </source>
</evidence>
<keyword evidence="2" id="KW-0812">Transmembrane</keyword>
<keyword evidence="2" id="KW-1133">Transmembrane helix</keyword>
<evidence type="ECO:0000256" key="2">
    <source>
        <dbReference type="SAM" id="Phobius"/>
    </source>
</evidence>
<reference evidence="3 4" key="4">
    <citation type="journal article" date="2011" name="BMC Genomics">
        <title>RNA-Seq improves annotation of protein-coding genes in the cucumber genome.</title>
        <authorList>
            <person name="Li Z."/>
            <person name="Zhang Z."/>
            <person name="Yan P."/>
            <person name="Huang S."/>
            <person name="Fei Z."/>
            <person name="Lin K."/>
        </authorList>
    </citation>
    <scope>NUCLEOTIDE SEQUENCE [LARGE SCALE GENOMIC DNA]</scope>
    <source>
        <strain evidence="4">cv. 9930</strain>
    </source>
</reference>
<protein>
    <submittedName>
        <fullName evidence="3">Uncharacterized protein</fullName>
    </submittedName>
</protein>
<accession>A0A0A0LD14</accession>
<sequence>MAALSAGHRHFFYSQSGSATLLFRNRSISPRSISVLCLHNQDPSDPTDCSEEKTKKKSQERKEMVHGFVQRFEKMGIQLKEKLSPQRKGDWKDLTLMSLSFAVYVYISQKIVCAYFLWMTMPKPLW</sequence>
<reference evidence="3 4" key="3">
    <citation type="journal article" date="2010" name="BMC Genomics">
        <title>Transcriptome sequencing and comparative analysis of cucumber flowers with different sex types.</title>
        <authorList>
            <person name="Guo S."/>
            <person name="Zheng Y."/>
            <person name="Joung J.G."/>
            <person name="Liu S."/>
            <person name="Zhang Z."/>
            <person name="Crasta O.R."/>
            <person name="Sobral B.W."/>
            <person name="Xu Y."/>
            <person name="Huang S."/>
            <person name="Fei Z."/>
        </authorList>
    </citation>
    <scope>NUCLEOTIDE SEQUENCE [LARGE SCALE GENOMIC DNA]</scope>
    <source>
        <strain evidence="4">cv. 9930</strain>
    </source>
</reference>
<name>A0A0A0LD14_CUCSA</name>
<feature type="transmembrane region" description="Helical" evidence="2">
    <location>
        <begin position="94"/>
        <end position="118"/>
    </location>
</feature>
<organism evidence="3 4">
    <name type="scientific">Cucumis sativus</name>
    <name type="common">Cucumber</name>
    <dbReference type="NCBI Taxonomy" id="3659"/>
    <lineage>
        <taxon>Eukaryota</taxon>
        <taxon>Viridiplantae</taxon>
        <taxon>Streptophyta</taxon>
        <taxon>Embryophyta</taxon>
        <taxon>Tracheophyta</taxon>
        <taxon>Spermatophyta</taxon>
        <taxon>Magnoliopsida</taxon>
        <taxon>eudicotyledons</taxon>
        <taxon>Gunneridae</taxon>
        <taxon>Pentapetalae</taxon>
        <taxon>rosids</taxon>
        <taxon>fabids</taxon>
        <taxon>Cucurbitales</taxon>
        <taxon>Cucurbitaceae</taxon>
        <taxon>Benincaseae</taxon>
        <taxon>Cucumis</taxon>
    </lineage>
</organism>
<reference evidence="3 4" key="2">
    <citation type="journal article" date="2009" name="PLoS ONE">
        <title>An integrated genetic and cytogenetic map of the cucumber genome.</title>
        <authorList>
            <person name="Ren Y."/>
            <person name="Zhang Z."/>
            <person name="Liu J."/>
            <person name="Staub J.E."/>
            <person name="Han Y."/>
            <person name="Cheng Z."/>
            <person name="Li X."/>
            <person name="Lu J."/>
            <person name="Miao H."/>
            <person name="Kang H."/>
            <person name="Xie B."/>
            <person name="Gu X."/>
            <person name="Wang X."/>
            <person name="Du Y."/>
            <person name="Jin W."/>
            <person name="Huang S."/>
        </authorList>
    </citation>
    <scope>NUCLEOTIDE SEQUENCE [LARGE SCALE GENOMIC DNA]</scope>
    <source>
        <strain evidence="4">cv. 9930</strain>
    </source>
</reference>
<evidence type="ECO:0000256" key="1">
    <source>
        <dbReference type="SAM" id="MobiDB-lite"/>
    </source>
</evidence>
<dbReference type="AlphaFoldDB" id="A0A0A0LD14"/>
<feature type="region of interest" description="Disordered" evidence="1">
    <location>
        <begin position="39"/>
        <end position="62"/>
    </location>
</feature>
<gene>
    <name evidence="3" type="ORF">Csa_3G690300</name>
</gene>
<evidence type="ECO:0000313" key="4">
    <source>
        <dbReference type="Proteomes" id="UP000029981"/>
    </source>
</evidence>
<keyword evidence="4" id="KW-1185">Reference proteome</keyword>
<dbReference type="Gramene" id="KGN58582">
    <property type="protein sequence ID" value="KGN58582"/>
    <property type="gene ID" value="Csa_3G690300"/>
</dbReference>
<reference evidence="3 4" key="1">
    <citation type="journal article" date="2009" name="Nat. Genet.">
        <title>The genome of the cucumber, Cucumis sativus L.</title>
        <authorList>
            <person name="Huang S."/>
            <person name="Li R."/>
            <person name="Zhang Z."/>
            <person name="Li L."/>
            <person name="Gu X."/>
            <person name="Fan W."/>
            <person name="Lucas W.J."/>
            <person name="Wang X."/>
            <person name="Xie B."/>
            <person name="Ni P."/>
            <person name="Ren Y."/>
            <person name="Zhu H."/>
            <person name="Li J."/>
            <person name="Lin K."/>
            <person name="Jin W."/>
            <person name="Fei Z."/>
            <person name="Li G."/>
            <person name="Staub J."/>
            <person name="Kilian A."/>
            <person name="van der Vossen E.A."/>
            <person name="Wu Y."/>
            <person name="Guo J."/>
            <person name="He J."/>
            <person name="Jia Z."/>
            <person name="Ren Y."/>
            <person name="Tian G."/>
            <person name="Lu Y."/>
            <person name="Ruan J."/>
            <person name="Qian W."/>
            <person name="Wang M."/>
            <person name="Huang Q."/>
            <person name="Li B."/>
            <person name="Xuan Z."/>
            <person name="Cao J."/>
            <person name="Asan"/>
            <person name="Wu Z."/>
            <person name="Zhang J."/>
            <person name="Cai Q."/>
            <person name="Bai Y."/>
            <person name="Zhao B."/>
            <person name="Han Y."/>
            <person name="Li Y."/>
            <person name="Li X."/>
            <person name="Wang S."/>
            <person name="Shi Q."/>
            <person name="Liu S."/>
            <person name="Cho W.K."/>
            <person name="Kim J.Y."/>
            <person name="Xu Y."/>
            <person name="Heller-Uszynska K."/>
            <person name="Miao H."/>
            <person name="Cheng Z."/>
            <person name="Zhang S."/>
            <person name="Wu J."/>
            <person name="Yang Y."/>
            <person name="Kang H."/>
            <person name="Li M."/>
            <person name="Liang H."/>
            <person name="Ren X."/>
            <person name="Shi Z."/>
            <person name="Wen M."/>
            <person name="Jian M."/>
            <person name="Yang H."/>
            <person name="Zhang G."/>
            <person name="Yang Z."/>
            <person name="Chen R."/>
            <person name="Liu S."/>
            <person name="Li J."/>
            <person name="Ma L."/>
            <person name="Liu H."/>
            <person name="Zhou Y."/>
            <person name="Zhao J."/>
            <person name="Fang X."/>
            <person name="Li G."/>
            <person name="Fang L."/>
            <person name="Li Y."/>
            <person name="Liu D."/>
            <person name="Zheng H."/>
            <person name="Zhang Y."/>
            <person name="Qin N."/>
            <person name="Li Z."/>
            <person name="Yang G."/>
            <person name="Yang S."/>
            <person name="Bolund L."/>
            <person name="Kristiansen K."/>
            <person name="Zheng H."/>
            <person name="Li S."/>
            <person name="Zhang X."/>
            <person name="Yang H."/>
            <person name="Wang J."/>
            <person name="Sun R."/>
            <person name="Zhang B."/>
            <person name="Jiang S."/>
            <person name="Wang J."/>
            <person name="Du Y."/>
            <person name="Li S."/>
        </authorList>
    </citation>
    <scope>NUCLEOTIDE SEQUENCE [LARGE SCALE GENOMIC DNA]</scope>
    <source>
        <strain evidence="4">cv. 9930</strain>
    </source>
</reference>
<dbReference type="Proteomes" id="UP000029981">
    <property type="component" value="Chromosome 3"/>
</dbReference>